<gene>
    <name evidence="2" type="ORF">GMRT_14970</name>
</gene>
<dbReference type="InterPro" id="IPR045886">
    <property type="entry name" value="ThiF/MoeB/HesA"/>
</dbReference>
<dbReference type="CDD" id="cd00755">
    <property type="entry name" value="YgdL_like"/>
    <property type="match status" value="1"/>
</dbReference>
<dbReference type="PANTHER" id="PTHR43267">
    <property type="entry name" value="TRNA THREONYLCARBAMOYLADENOSINE DEHYDRATASE"/>
    <property type="match status" value="1"/>
</dbReference>
<dbReference type="GO" id="GO:0061503">
    <property type="term" value="F:tRNA threonylcarbamoyladenosine dehydratase"/>
    <property type="evidence" value="ECO:0007669"/>
    <property type="project" value="TreeGrafter"/>
</dbReference>
<sequence>MQPSEFAHEDIFQRLLLCKGDAAVQKLVEATVVVCGIGAVGGFATEMLARCAVGTLVIVDFDVVDISNINRQIVATTKTIGQPKVQIMAQRIKDINPYCTVVPYQLRLDATTIRTVVEEHRPIILVDAIDSFEQKAQVLQYCLSIGLPVVSSMGAARKTDMARIHLRTLWTTSVCPLARKVRMRLREAGYTDGNIVVVFTDEEPVPHPKDDEGHKKPLPSFAIITTTFGVWAANAAIQFITTGSILLSGVQPKKKELGTRGDIISNEPNIKHN</sequence>
<dbReference type="InterPro" id="IPR035985">
    <property type="entry name" value="Ubiquitin-activating_enz"/>
</dbReference>
<dbReference type="Pfam" id="PF00899">
    <property type="entry name" value="ThiF"/>
    <property type="match status" value="1"/>
</dbReference>
<comment type="caution">
    <text evidence="2">The sequence shown here is derived from an EMBL/GenBank/DDBJ whole genome shotgun (WGS) entry which is preliminary data.</text>
</comment>
<evidence type="ECO:0000313" key="3">
    <source>
        <dbReference type="Proteomes" id="UP000315496"/>
    </source>
</evidence>
<dbReference type="OrthoDB" id="206053at2759"/>
<feature type="domain" description="THIF-type NAD/FAD binding fold" evidence="1">
    <location>
        <begin position="20"/>
        <end position="242"/>
    </location>
</feature>
<protein>
    <submittedName>
        <fullName evidence="2">Molybdopterin biosynthesis MoeB protein</fullName>
    </submittedName>
</protein>
<keyword evidence="3" id="KW-1185">Reference proteome</keyword>
<dbReference type="AlphaFoldDB" id="A0A4Z1T5B0"/>
<dbReference type="Proteomes" id="UP000315496">
    <property type="component" value="Chromosome 2"/>
</dbReference>
<dbReference type="InterPro" id="IPR000594">
    <property type="entry name" value="ThiF_NAD_FAD-bd"/>
</dbReference>
<dbReference type="GO" id="GO:0008641">
    <property type="term" value="F:ubiquitin-like modifier activating enzyme activity"/>
    <property type="evidence" value="ECO:0007669"/>
    <property type="project" value="InterPro"/>
</dbReference>
<proteinExistence type="predicted"/>
<dbReference type="PANTHER" id="PTHR43267:SF1">
    <property type="entry name" value="TRNA THREONYLCARBAMOYLADENOSINE DEHYDRATASE"/>
    <property type="match status" value="1"/>
</dbReference>
<reference evidence="2 3" key="1">
    <citation type="submission" date="2019-05" db="EMBL/GenBank/DDBJ databases">
        <title>The compact genome of Giardia muris reveals important steps in the evolution of intestinal protozoan parasites.</title>
        <authorList>
            <person name="Xu F."/>
            <person name="Jimenez-Gonzalez A."/>
            <person name="Einarsson E."/>
            <person name="Astvaldsson A."/>
            <person name="Peirasmaki D."/>
            <person name="Eckmann L."/>
            <person name="Andersson J.O."/>
            <person name="Svard S.G."/>
            <person name="Jerlstrom-Hultqvist J."/>
        </authorList>
    </citation>
    <scope>NUCLEOTIDE SEQUENCE [LARGE SCALE GENOMIC DNA]</scope>
    <source>
        <strain evidence="2 3">Roberts-Thomson</strain>
    </source>
</reference>
<dbReference type="EMBL" id="VDLU01000002">
    <property type="protein sequence ID" value="TNJ29203.1"/>
    <property type="molecule type" value="Genomic_DNA"/>
</dbReference>
<dbReference type="VEuPathDB" id="GiardiaDB:GMRT_14970"/>
<organism evidence="2 3">
    <name type="scientific">Giardia muris</name>
    <dbReference type="NCBI Taxonomy" id="5742"/>
    <lineage>
        <taxon>Eukaryota</taxon>
        <taxon>Metamonada</taxon>
        <taxon>Diplomonadida</taxon>
        <taxon>Hexamitidae</taxon>
        <taxon>Giardiinae</taxon>
        <taxon>Giardia</taxon>
    </lineage>
</organism>
<evidence type="ECO:0000259" key="1">
    <source>
        <dbReference type="Pfam" id="PF00899"/>
    </source>
</evidence>
<evidence type="ECO:0000313" key="2">
    <source>
        <dbReference type="EMBL" id="TNJ29203.1"/>
    </source>
</evidence>
<dbReference type="GO" id="GO:0061504">
    <property type="term" value="P:cyclic threonylcarbamoyladenosine biosynthetic process"/>
    <property type="evidence" value="ECO:0007669"/>
    <property type="project" value="TreeGrafter"/>
</dbReference>
<accession>A0A4Z1T5B0</accession>
<name>A0A4Z1T5B0_GIAMU</name>
<dbReference type="Gene3D" id="3.40.50.720">
    <property type="entry name" value="NAD(P)-binding Rossmann-like Domain"/>
    <property type="match status" value="1"/>
</dbReference>
<dbReference type="SUPFAM" id="SSF69572">
    <property type="entry name" value="Activating enzymes of the ubiquitin-like proteins"/>
    <property type="match status" value="1"/>
</dbReference>